<protein>
    <recommendedName>
        <fullName evidence="4">DUF4381 domain-containing protein</fullName>
    </recommendedName>
</protein>
<sequence length="553" mass="62990">MSNYKVPIINKTYDIQLLKKSGKILFMIFFLAFAGFHGSAQVATSIDSTSIKIGEEIRYKMQVEVDSTEIVIFPEGQTFSPLEVIESYKTDTTKNGNKFNLIKEYALTQFDSGHYTIPRQKVMVGDFAFLTDSLEIEVRDVVVDTTKQKMFEIKPLVDVDASFLNWKKYLWWILVPLLLIVLIAFFVLRRKRRKEAKEDELPPYERAILALQRIDASQLLEQDSHKEYYSQLSETARKYIDEEVYDHAMESTTDELIARLDEEIKTGSLNLDKHTIEELKSVLKTADMAKFAKSKPDIGTAKADRNVIEKVINETKEAIPEPTEEELLADEEYRKTVAEKKLRRRIIFGSIAGVGVIAITLMIFIFVKGYDIVKDSILGHPTKELADTEWVSSAYGAPPVTVSTPKVLIRNNFQLTEEQKQILKGNETFVYGSLVGNFFISVSTIQYNEKTEVDLNKIVEGVVGNFESQGAKNITVKDEEYETLGGAKGIKVFGNLEVVNTLTKKEQKNDYLMLNFAENGGFQQIMVVYDKEDRYAKEVAQRIINSVELRNAK</sequence>
<dbReference type="AlphaFoldDB" id="A0A1H7JEG1"/>
<reference evidence="2 3" key="1">
    <citation type="submission" date="2016-10" db="EMBL/GenBank/DDBJ databases">
        <authorList>
            <person name="de Groot N.N."/>
        </authorList>
    </citation>
    <scope>NUCLEOTIDE SEQUENCE [LARGE SCALE GENOMIC DNA]</scope>
    <source>
        <strain evidence="2 3">DSM 25232</strain>
    </source>
</reference>
<keyword evidence="1" id="KW-1133">Transmembrane helix</keyword>
<dbReference type="STRING" id="1038014.SAMN04487910_0967"/>
<evidence type="ECO:0000313" key="2">
    <source>
        <dbReference type="EMBL" id="SEK73031.1"/>
    </source>
</evidence>
<keyword evidence="1" id="KW-0472">Membrane</keyword>
<feature type="transmembrane region" description="Helical" evidence="1">
    <location>
        <begin position="21"/>
        <end position="40"/>
    </location>
</feature>
<dbReference type="OrthoDB" id="9807384at2"/>
<keyword evidence="1" id="KW-0812">Transmembrane</keyword>
<keyword evidence="3" id="KW-1185">Reference proteome</keyword>
<feature type="transmembrane region" description="Helical" evidence="1">
    <location>
        <begin position="169"/>
        <end position="188"/>
    </location>
</feature>
<proteinExistence type="predicted"/>
<feature type="transmembrane region" description="Helical" evidence="1">
    <location>
        <begin position="346"/>
        <end position="367"/>
    </location>
</feature>
<dbReference type="EMBL" id="FOAB01000002">
    <property type="protein sequence ID" value="SEK73031.1"/>
    <property type="molecule type" value="Genomic_DNA"/>
</dbReference>
<dbReference type="RefSeq" id="WP_091406242.1">
    <property type="nucleotide sequence ID" value="NZ_FOAB01000002.1"/>
</dbReference>
<evidence type="ECO:0000313" key="3">
    <source>
        <dbReference type="Proteomes" id="UP000198521"/>
    </source>
</evidence>
<evidence type="ECO:0008006" key="4">
    <source>
        <dbReference type="Google" id="ProtNLM"/>
    </source>
</evidence>
<evidence type="ECO:0000256" key="1">
    <source>
        <dbReference type="SAM" id="Phobius"/>
    </source>
</evidence>
<gene>
    <name evidence="2" type="ORF">SAMN04487910_0967</name>
</gene>
<organism evidence="2 3">
    <name type="scientific">Aquimarina amphilecti</name>
    <dbReference type="NCBI Taxonomy" id="1038014"/>
    <lineage>
        <taxon>Bacteria</taxon>
        <taxon>Pseudomonadati</taxon>
        <taxon>Bacteroidota</taxon>
        <taxon>Flavobacteriia</taxon>
        <taxon>Flavobacteriales</taxon>
        <taxon>Flavobacteriaceae</taxon>
        <taxon>Aquimarina</taxon>
    </lineage>
</organism>
<dbReference type="Proteomes" id="UP000198521">
    <property type="component" value="Unassembled WGS sequence"/>
</dbReference>
<accession>A0A1H7JEG1</accession>
<name>A0A1H7JEG1_AQUAM</name>